<dbReference type="SUPFAM" id="SSF52833">
    <property type="entry name" value="Thioredoxin-like"/>
    <property type="match status" value="1"/>
</dbReference>
<dbReference type="Pfam" id="PF13409">
    <property type="entry name" value="GST_N_2"/>
    <property type="match status" value="1"/>
</dbReference>
<name>A0A9P4U3G5_9PEZI</name>
<accession>A0A9P4U3G5</accession>
<evidence type="ECO:0000259" key="2">
    <source>
        <dbReference type="PROSITE" id="PS50404"/>
    </source>
</evidence>
<evidence type="ECO:0000313" key="4">
    <source>
        <dbReference type="EMBL" id="KAF2436849.1"/>
    </source>
</evidence>
<dbReference type="InterPro" id="IPR010987">
    <property type="entry name" value="Glutathione-S-Trfase_C-like"/>
</dbReference>
<proteinExistence type="inferred from homology"/>
<organism evidence="4 5">
    <name type="scientific">Tothia fuscella</name>
    <dbReference type="NCBI Taxonomy" id="1048955"/>
    <lineage>
        <taxon>Eukaryota</taxon>
        <taxon>Fungi</taxon>
        <taxon>Dikarya</taxon>
        <taxon>Ascomycota</taxon>
        <taxon>Pezizomycotina</taxon>
        <taxon>Dothideomycetes</taxon>
        <taxon>Pleosporomycetidae</taxon>
        <taxon>Venturiales</taxon>
        <taxon>Cylindrosympodiaceae</taxon>
        <taxon>Tothia</taxon>
    </lineage>
</organism>
<dbReference type="Gene3D" id="3.40.30.10">
    <property type="entry name" value="Glutaredoxin"/>
    <property type="match status" value="1"/>
</dbReference>
<dbReference type="SFLD" id="SFLDS00019">
    <property type="entry name" value="Glutathione_Transferase_(cytos"/>
    <property type="match status" value="1"/>
</dbReference>
<evidence type="ECO:0000313" key="5">
    <source>
        <dbReference type="Proteomes" id="UP000800235"/>
    </source>
</evidence>
<dbReference type="OrthoDB" id="422574at2759"/>
<feature type="domain" description="GST N-terminal" evidence="2">
    <location>
        <begin position="16"/>
        <end position="106"/>
    </location>
</feature>
<comment type="caution">
    <text evidence="4">The sequence shown here is derived from an EMBL/GenBank/DDBJ whole genome shotgun (WGS) entry which is preliminary data.</text>
</comment>
<dbReference type="EMBL" id="MU007009">
    <property type="protein sequence ID" value="KAF2436849.1"/>
    <property type="molecule type" value="Genomic_DNA"/>
</dbReference>
<dbReference type="Proteomes" id="UP000800235">
    <property type="component" value="Unassembled WGS sequence"/>
</dbReference>
<dbReference type="SUPFAM" id="SSF47616">
    <property type="entry name" value="GST C-terminal domain-like"/>
    <property type="match status" value="1"/>
</dbReference>
<reference evidence="4" key="1">
    <citation type="journal article" date="2020" name="Stud. Mycol.">
        <title>101 Dothideomycetes genomes: a test case for predicting lifestyles and emergence of pathogens.</title>
        <authorList>
            <person name="Haridas S."/>
            <person name="Albert R."/>
            <person name="Binder M."/>
            <person name="Bloem J."/>
            <person name="Labutti K."/>
            <person name="Salamov A."/>
            <person name="Andreopoulos B."/>
            <person name="Baker S."/>
            <person name="Barry K."/>
            <person name="Bills G."/>
            <person name="Bluhm B."/>
            <person name="Cannon C."/>
            <person name="Castanera R."/>
            <person name="Culley D."/>
            <person name="Daum C."/>
            <person name="Ezra D."/>
            <person name="Gonzalez J."/>
            <person name="Henrissat B."/>
            <person name="Kuo A."/>
            <person name="Liang C."/>
            <person name="Lipzen A."/>
            <person name="Lutzoni F."/>
            <person name="Magnuson J."/>
            <person name="Mondo S."/>
            <person name="Nolan M."/>
            <person name="Ohm R."/>
            <person name="Pangilinan J."/>
            <person name="Park H.-J."/>
            <person name="Ramirez L."/>
            <person name="Alfaro M."/>
            <person name="Sun H."/>
            <person name="Tritt A."/>
            <person name="Yoshinaga Y."/>
            <person name="Zwiers L.-H."/>
            <person name="Turgeon B."/>
            <person name="Goodwin S."/>
            <person name="Spatafora J."/>
            <person name="Crous P."/>
            <person name="Grigoriev I."/>
        </authorList>
    </citation>
    <scope>NUCLEOTIDE SEQUENCE</scope>
    <source>
        <strain evidence="4">CBS 130266</strain>
    </source>
</reference>
<dbReference type="PROSITE" id="PS50405">
    <property type="entry name" value="GST_CTER"/>
    <property type="match status" value="1"/>
</dbReference>
<protein>
    <submittedName>
        <fullName evidence="4">Glutathione S-transferase</fullName>
    </submittedName>
</protein>
<dbReference type="InterPro" id="IPR004045">
    <property type="entry name" value="Glutathione_S-Trfase_N"/>
</dbReference>
<evidence type="ECO:0000256" key="1">
    <source>
        <dbReference type="ARBA" id="ARBA00007409"/>
    </source>
</evidence>
<dbReference type="AlphaFoldDB" id="A0A9P4U3G5"/>
<dbReference type="InterPro" id="IPR036249">
    <property type="entry name" value="Thioredoxin-like_sf"/>
</dbReference>
<dbReference type="PROSITE" id="PS50404">
    <property type="entry name" value="GST_NTER"/>
    <property type="match status" value="1"/>
</dbReference>
<keyword evidence="5" id="KW-1185">Reference proteome</keyword>
<dbReference type="InterPro" id="IPR040079">
    <property type="entry name" value="Glutathione_S-Trfase"/>
</dbReference>
<dbReference type="Gene3D" id="1.20.1050.10">
    <property type="match status" value="1"/>
</dbReference>
<feature type="domain" description="GST C-terminal" evidence="3">
    <location>
        <begin position="97"/>
        <end position="253"/>
    </location>
</feature>
<gene>
    <name evidence="4" type="ORF">EJ08DRAFT_644433</name>
</gene>
<sequence length="256" mass="29459">MPSLYGDDTPEHIKNAKGLHLITQSTPNGQKVQIFLEELALQYPGTEWTTTVINIMTNEQKKDWFLRLDPNGRIPILVDNSVNPPFPSMETSAELLYLVKKYDKDDVFGFKDDLERNECLQWLFFWHGSGAPYQGQVNHFTRAAPEKIPYAITRFRNETLRVYGVLEIRLSGKYTGEEREYLAGKGKGKYSVADIGTWPWVKGWKMSGFSDEDVKGFPHLLKWIDRIAKREAVQKGIGEKYSKDSKDESVTVYIKE</sequence>
<dbReference type="PANTHER" id="PTHR44051:SF8">
    <property type="entry name" value="GLUTATHIONE S-TRANSFERASE GSTA"/>
    <property type="match status" value="1"/>
</dbReference>
<comment type="similarity">
    <text evidence="1">Belongs to the GST superfamily.</text>
</comment>
<dbReference type="SFLD" id="SFLDG00358">
    <property type="entry name" value="Main_(cytGST)"/>
    <property type="match status" value="1"/>
</dbReference>
<dbReference type="InterPro" id="IPR036282">
    <property type="entry name" value="Glutathione-S-Trfase_C_sf"/>
</dbReference>
<dbReference type="CDD" id="cd03048">
    <property type="entry name" value="GST_N_Ure2p_like"/>
    <property type="match status" value="1"/>
</dbReference>
<evidence type="ECO:0000259" key="3">
    <source>
        <dbReference type="PROSITE" id="PS50405"/>
    </source>
</evidence>
<dbReference type="PANTHER" id="PTHR44051">
    <property type="entry name" value="GLUTATHIONE S-TRANSFERASE-RELATED"/>
    <property type="match status" value="1"/>
</dbReference>